<protein>
    <submittedName>
        <fullName evidence="4">Mannitol dehydrogenase family protein</fullName>
    </submittedName>
</protein>
<dbReference type="InterPro" id="IPR050988">
    <property type="entry name" value="Mannitol_DH/Oxidoreductase"/>
</dbReference>
<reference evidence="4" key="1">
    <citation type="submission" date="2020-09" db="EMBL/GenBank/DDBJ databases">
        <title>A novel bacterium of genus Mangrovicoccus, isolated from South China Sea.</title>
        <authorList>
            <person name="Huang H."/>
            <person name="Mo K."/>
            <person name="Hu Y."/>
        </authorList>
    </citation>
    <scope>NUCLEOTIDE SEQUENCE</scope>
    <source>
        <strain evidence="4">HB182678</strain>
    </source>
</reference>
<keyword evidence="1" id="KW-0560">Oxidoreductase</keyword>
<sequence length="457" mass="47980">MSTEIVKIGFDAEALKPRILHLGFGAFARAHPMVYLSEGLAKAGGDWGVVVARLNSGRADMDALDAADGRYHVAEADGEGVTLREIGVVAATRHPARDGVDAIPDLIASPAMSVILLTVTEKGYCARSGRLDRDNPGVIADLAAPAQPGTAIGVIAEGLARRRAAGHGGLTVLSCDNQPENGHLTRQVVLDFAEARDPALAAWIAETCTFPSSMVDRIVPAMTEESHALLADLLGRPDPNGIVCEPFRQWVIEDSFAAGRPPFAEGGAELVEDVRPFEEMKLRMLNGSHTMLACYGQLAGHETVDGCMGDAGLRELARRLMEEEQAPTLSVPASVDLPGYAAALLARFANPRLRHRLAQIASDTSQKMPQRLFAPASAHLDRAEPWPVTALGIAAWIRLLVLGRGSADPRAAELSAAAGAADPVAAVLALPGLVPADLAAAPGFLPAIRAAYADLAA</sequence>
<evidence type="ECO:0000259" key="2">
    <source>
        <dbReference type="Pfam" id="PF01232"/>
    </source>
</evidence>
<dbReference type="SUPFAM" id="SSF51735">
    <property type="entry name" value="NAD(P)-binding Rossmann-fold domains"/>
    <property type="match status" value="1"/>
</dbReference>
<dbReference type="Proteomes" id="UP000609121">
    <property type="component" value="Unassembled WGS sequence"/>
</dbReference>
<evidence type="ECO:0000256" key="1">
    <source>
        <dbReference type="ARBA" id="ARBA00023002"/>
    </source>
</evidence>
<dbReference type="Pfam" id="PF08125">
    <property type="entry name" value="Mannitol_dh_C"/>
    <property type="match status" value="1"/>
</dbReference>
<dbReference type="InterPro" id="IPR000669">
    <property type="entry name" value="Mannitol_DH"/>
</dbReference>
<comment type="caution">
    <text evidence="4">The sequence shown here is derived from an EMBL/GenBank/DDBJ whole genome shotgun (WGS) entry which is preliminary data.</text>
</comment>
<dbReference type="InterPro" id="IPR013328">
    <property type="entry name" value="6PGD_dom2"/>
</dbReference>
<dbReference type="Gene3D" id="3.40.50.720">
    <property type="entry name" value="NAD(P)-binding Rossmann-like Domain"/>
    <property type="match status" value="1"/>
</dbReference>
<dbReference type="AlphaFoldDB" id="A0A8J7D036"/>
<dbReference type="InterPro" id="IPR036291">
    <property type="entry name" value="NAD(P)-bd_dom_sf"/>
</dbReference>
<gene>
    <name evidence="4" type="ORF">ICN82_11835</name>
</gene>
<accession>A0A8J7D036</accession>
<dbReference type="Gene3D" id="1.10.1040.10">
    <property type="entry name" value="N-(1-d-carboxylethyl)-l-norvaline Dehydrogenase, domain 2"/>
    <property type="match status" value="1"/>
</dbReference>
<feature type="domain" description="Mannitol dehydrogenase C-terminal" evidence="3">
    <location>
        <begin position="273"/>
        <end position="454"/>
    </location>
</feature>
<keyword evidence="5" id="KW-1185">Reference proteome</keyword>
<organism evidence="4 5">
    <name type="scientific">Mangrovicoccus algicola</name>
    <dbReference type="NCBI Taxonomy" id="2771008"/>
    <lineage>
        <taxon>Bacteria</taxon>
        <taxon>Pseudomonadati</taxon>
        <taxon>Pseudomonadota</taxon>
        <taxon>Alphaproteobacteria</taxon>
        <taxon>Rhodobacterales</taxon>
        <taxon>Paracoccaceae</taxon>
        <taxon>Mangrovicoccus</taxon>
    </lineage>
</organism>
<dbReference type="EMBL" id="JACVXA010000034">
    <property type="protein sequence ID" value="MBE3638893.1"/>
    <property type="molecule type" value="Genomic_DNA"/>
</dbReference>
<dbReference type="SUPFAM" id="SSF48179">
    <property type="entry name" value="6-phosphogluconate dehydrogenase C-terminal domain-like"/>
    <property type="match status" value="1"/>
</dbReference>
<dbReference type="PANTHER" id="PTHR43362:SF1">
    <property type="entry name" value="MANNITOL DEHYDROGENASE 2-RELATED"/>
    <property type="match status" value="1"/>
</dbReference>
<dbReference type="InterPro" id="IPR013118">
    <property type="entry name" value="Mannitol_DH_C"/>
</dbReference>
<evidence type="ECO:0000313" key="4">
    <source>
        <dbReference type="EMBL" id="MBE3638893.1"/>
    </source>
</evidence>
<dbReference type="InterPro" id="IPR008927">
    <property type="entry name" value="6-PGluconate_DH-like_C_sf"/>
</dbReference>
<proteinExistence type="predicted"/>
<dbReference type="PANTHER" id="PTHR43362">
    <property type="entry name" value="MANNITOL DEHYDROGENASE DSF1-RELATED"/>
    <property type="match status" value="1"/>
</dbReference>
<dbReference type="Pfam" id="PF01232">
    <property type="entry name" value="Mannitol_dh"/>
    <property type="match status" value="1"/>
</dbReference>
<dbReference type="GO" id="GO:0016616">
    <property type="term" value="F:oxidoreductase activity, acting on the CH-OH group of donors, NAD or NADP as acceptor"/>
    <property type="evidence" value="ECO:0007669"/>
    <property type="project" value="TreeGrafter"/>
</dbReference>
<name>A0A8J7D036_9RHOB</name>
<evidence type="ECO:0000259" key="3">
    <source>
        <dbReference type="Pfam" id="PF08125"/>
    </source>
</evidence>
<feature type="domain" description="Mannitol dehydrogenase N-terminal" evidence="2">
    <location>
        <begin position="18"/>
        <end position="262"/>
    </location>
</feature>
<dbReference type="PRINTS" id="PR00084">
    <property type="entry name" value="MTLDHDRGNASE"/>
</dbReference>
<dbReference type="InterPro" id="IPR013131">
    <property type="entry name" value="Mannitol_DH_N"/>
</dbReference>
<dbReference type="RefSeq" id="WP_193182985.1">
    <property type="nucleotide sequence ID" value="NZ_JACVXA010000034.1"/>
</dbReference>
<evidence type="ECO:0000313" key="5">
    <source>
        <dbReference type="Proteomes" id="UP000609121"/>
    </source>
</evidence>